<dbReference type="InterPro" id="IPR020845">
    <property type="entry name" value="AMP-binding_CS"/>
</dbReference>
<accession>A0ABX3JS82</accession>
<dbReference type="SUPFAM" id="SSF56801">
    <property type="entry name" value="Acetyl-CoA synthetase-like"/>
    <property type="match status" value="1"/>
</dbReference>
<keyword evidence="1" id="KW-0677">Repeat</keyword>
<dbReference type="InterPro" id="IPR025110">
    <property type="entry name" value="AMP-bd_C"/>
</dbReference>
<dbReference type="CDD" id="cd05930">
    <property type="entry name" value="A_NRPS"/>
    <property type="match status" value="1"/>
</dbReference>
<protein>
    <submittedName>
        <fullName evidence="4">AMP-binding protein</fullName>
    </submittedName>
</protein>
<feature type="domain" description="AMP-binding enzyme C-terminal" evidence="3">
    <location>
        <begin position="429"/>
        <end position="503"/>
    </location>
</feature>
<name>A0ABX3JS82_9BACL</name>
<reference evidence="4 5" key="1">
    <citation type="submission" date="2016-12" db="EMBL/GenBank/DDBJ databases">
        <title>Genome sequencing and description of Paenibacillus sp. nov. from high altitude lake in the Indian Trans- Himalayas.</title>
        <authorList>
            <person name="Kiran S."/>
            <person name="Swarnkar M.K."/>
            <person name="Rana A."/>
            <person name="Tewari R."/>
            <person name="Gulati A."/>
        </authorList>
    </citation>
    <scope>NUCLEOTIDE SEQUENCE [LARGE SCALE GENOMIC DNA]</scope>
    <source>
        <strain evidence="4 5">IHBB 9951</strain>
    </source>
</reference>
<evidence type="ECO:0000259" key="3">
    <source>
        <dbReference type="Pfam" id="PF13193"/>
    </source>
</evidence>
<gene>
    <name evidence="4" type="ORF">BBD40_24245</name>
</gene>
<dbReference type="Gene3D" id="3.40.50.12780">
    <property type="entry name" value="N-terminal domain of ligase-like"/>
    <property type="match status" value="1"/>
</dbReference>
<dbReference type="Pfam" id="PF13193">
    <property type="entry name" value="AMP-binding_C"/>
    <property type="match status" value="1"/>
</dbReference>
<evidence type="ECO:0000256" key="1">
    <source>
        <dbReference type="ARBA" id="ARBA00022737"/>
    </source>
</evidence>
<organism evidence="4 5">
    <name type="scientific">Paenibacillus ihbetae</name>
    <dbReference type="NCBI Taxonomy" id="1870820"/>
    <lineage>
        <taxon>Bacteria</taxon>
        <taxon>Bacillati</taxon>
        <taxon>Bacillota</taxon>
        <taxon>Bacilli</taxon>
        <taxon>Bacillales</taxon>
        <taxon>Paenibacillaceae</taxon>
        <taxon>Paenibacillus</taxon>
    </lineage>
</organism>
<dbReference type="InterPro" id="IPR042099">
    <property type="entry name" value="ANL_N_sf"/>
</dbReference>
<dbReference type="InterPro" id="IPR045851">
    <property type="entry name" value="AMP-bd_C_sf"/>
</dbReference>
<dbReference type="PANTHER" id="PTHR45527:SF1">
    <property type="entry name" value="FATTY ACID SYNTHASE"/>
    <property type="match status" value="1"/>
</dbReference>
<dbReference type="RefSeq" id="WP_077569695.1">
    <property type="nucleotide sequence ID" value="NZ_MRVI01000002.1"/>
</dbReference>
<evidence type="ECO:0000313" key="5">
    <source>
        <dbReference type="Proteomes" id="UP000189059"/>
    </source>
</evidence>
<evidence type="ECO:0000313" key="4">
    <source>
        <dbReference type="EMBL" id="OOC58790.1"/>
    </source>
</evidence>
<evidence type="ECO:0000259" key="2">
    <source>
        <dbReference type="Pfam" id="PF00501"/>
    </source>
</evidence>
<dbReference type="InterPro" id="IPR000873">
    <property type="entry name" value="AMP-dep_synth/lig_dom"/>
</dbReference>
<dbReference type="Proteomes" id="UP000189059">
    <property type="component" value="Unassembled WGS sequence"/>
</dbReference>
<dbReference type="PANTHER" id="PTHR45527">
    <property type="entry name" value="NONRIBOSOMAL PEPTIDE SYNTHETASE"/>
    <property type="match status" value="1"/>
</dbReference>
<sequence length="516" mass="58462">MRNFTKPRFLHEYFLQFSSKIPDQLAIISNHAEWTYSQLKKQSEAYAKDLEEIGLSIGDRVILEFEPCPEAVALIIACSIRGLVFIPANPDTPQERIESIISNTEARLHIQKERIRTFSQHPHLICGYLDKDAIITDSITKPEVNRKEMRLLESNLIYIIFTSGTTGQPKGIMMSHRAVLSFFDGLIHFCDIPEKTRVGSISPLQFDFSILDMGLALGSGGTLVHVPRSLVYHPKRFLEYIDRHQVNQMNAVPSMWKSILEYAGNNVISNMHLSSIMYGGEYFPIDDLRSLQSLFCLTRIINAFGPSESIGCSFKNIEIPIPEGLSNLSIGVGMHNAEMLLVDEEGALIREPDVVGEIYLRSPCLFSGYWRDEALTQMRLIPLPLLPDSGERVFKTGDLAYQDESGDFYYVGRTDNQVKVLGNRIELEEVERKLMSHPAINQVSVIVEEGQLPLLHAFVVLNDPKLKTPPRDLRRYCAKTLPTYMLPGKFDFLDSLPLNANGKVDRNALKRLYQKV</sequence>
<keyword evidence="5" id="KW-1185">Reference proteome</keyword>
<proteinExistence type="predicted"/>
<feature type="domain" description="AMP-dependent synthetase/ligase" evidence="2">
    <location>
        <begin position="20"/>
        <end position="370"/>
    </location>
</feature>
<dbReference type="Gene3D" id="3.30.300.30">
    <property type="match status" value="1"/>
</dbReference>
<dbReference type="PROSITE" id="PS00455">
    <property type="entry name" value="AMP_BINDING"/>
    <property type="match status" value="1"/>
</dbReference>
<comment type="caution">
    <text evidence="4">The sequence shown here is derived from an EMBL/GenBank/DDBJ whole genome shotgun (WGS) entry which is preliminary data.</text>
</comment>
<dbReference type="Pfam" id="PF00501">
    <property type="entry name" value="AMP-binding"/>
    <property type="match status" value="1"/>
</dbReference>
<dbReference type="EMBL" id="MRVI01000002">
    <property type="protein sequence ID" value="OOC58790.1"/>
    <property type="molecule type" value="Genomic_DNA"/>
</dbReference>